<organism evidence="1 2">
    <name type="scientific">Niallia alba</name>
    <dbReference type="NCBI Taxonomy" id="2729105"/>
    <lineage>
        <taxon>Bacteria</taxon>
        <taxon>Bacillati</taxon>
        <taxon>Bacillota</taxon>
        <taxon>Bacilli</taxon>
        <taxon>Bacillales</taxon>
        <taxon>Bacillaceae</taxon>
        <taxon>Niallia</taxon>
    </lineage>
</organism>
<keyword evidence="2" id="KW-1185">Reference proteome</keyword>
<dbReference type="InterPro" id="IPR012452">
    <property type="entry name" value="DUF1657"/>
</dbReference>
<evidence type="ECO:0000313" key="2">
    <source>
        <dbReference type="Proteomes" id="UP000588491"/>
    </source>
</evidence>
<accession>A0A7Y0KBF2</accession>
<evidence type="ECO:0000313" key="1">
    <source>
        <dbReference type="EMBL" id="NMO79147.1"/>
    </source>
</evidence>
<reference evidence="1 2" key="1">
    <citation type="submission" date="2020-04" db="EMBL/GenBank/DDBJ databases">
        <title>Bacillus sp. UniB3 isolated from commercial digestive syrup.</title>
        <authorList>
            <person name="Thorat V."/>
            <person name="Kirdat K."/>
            <person name="Tiwarekar B."/>
            <person name="Yadav A."/>
        </authorList>
    </citation>
    <scope>NUCLEOTIDE SEQUENCE [LARGE SCALE GENOMIC DNA]</scope>
    <source>
        <strain evidence="1 2">UniB3</strain>
    </source>
</reference>
<dbReference type="Proteomes" id="UP000588491">
    <property type="component" value="Unassembled WGS sequence"/>
</dbReference>
<dbReference type="Pfam" id="PF07870">
    <property type="entry name" value="DUF1657"/>
    <property type="match status" value="1"/>
</dbReference>
<sequence length="68" mass="7636">MTVASNVKQTLASLKGIESQLSAFALNSMEEEAQKAFHDAMVLVGEIKNDIQLRVYQLEREEKEYSSS</sequence>
<gene>
    <name evidence="1" type="ORF">HHU08_19525</name>
</gene>
<dbReference type="RefSeq" id="WP_016203401.1">
    <property type="nucleotide sequence ID" value="NZ_JABBPK010000001.1"/>
</dbReference>
<dbReference type="AlphaFoldDB" id="A0A7Y0KBF2"/>
<dbReference type="EMBL" id="JABBPK010000001">
    <property type="protein sequence ID" value="NMO79147.1"/>
    <property type="molecule type" value="Genomic_DNA"/>
</dbReference>
<proteinExistence type="predicted"/>
<protein>
    <submittedName>
        <fullName evidence="1">DUF1657 domain-containing protein</fullName>
    </submittedName>
</protein>
<comment type="caution">
    <text evidence="1">The sequence shown here is derived from an EMBL/GenBank/DDBJ whole genome shotgun (WGS) entry which is preliminary data.</text>
</comment>
<name>A0A7Y0KBF2_9BACI</name>